<dbReference type="AlphaFoldDB" id="A0A8W8IRX1"/>
<evidence type="ECO:0000313" key="4">
    <source>
        <dbReference type="EnsemblMetazoa" id="G15155.1:cds"/>
    </source>
</evidence>
<feature type="domain" description="SEA" evidence="3">
    <location>
        <begin position="213"/>
        <end position="339"/>
    </location>
</feature>
<dbReference type="Pfam" id="PF01390">
    <property type="entry name" value="SEA"/>
    <property type="match status" value="1"/>
</dbReference>
<evidence type="ECO:0000256" key="2">
    <source>
        <dbReference type="SAM" id="Phobius"/>
    </source>
</evidence>
<dbReference type="SUPFAM" id="SSF82671">
    <property type="entry name" value="SEA domain"/>
    <property type="match status" value="1"/>
</dbReference>
<protein>
    <recommendedName>
        <fullName evidence="3">SEA domain-containing protein</fullName>
    </recommendedName>
</protein>
<evidence type="ECO:0000313" key="5">
    <source>
        <dbReference type="Proteomes" id="UP000005408"/>
    </source>
</evidence>
<name>A0A8W8IRX1_MAGGI</name>
<dbReference type="InterPro" id="IPR000082">
    <property type="entry name" value="SEA_dom"/>
</dbReference>
<keyword evidence="2" id="KW-1133">Transmembrane helix</keyword>
<dbReference type="InterPro" id="IPR036364">
    <property type="entry name" value="SEA_dom_sf"/>
</dbReference>
<feature type="region of interest" description="Disordered" evidence="1">
    <location>
        <begin position="314"/>
        <end position="364"/>
    </location>
</feature>
<keyword evidence="5" id="KW-1185">Reference proteome</keyword>
<evidence type="ECO:0000256" key="1">
    <source>
        <dbReference type="SAM" id="MobiDB-lite"/>
    </source>
</evidence>
<keyword evidence="2" id="KW-0812">Transmembrane</keyword>
<dbReference type="Gene3D" id="3.30.70.960">
    <property type="entry name" value="SEA domain"/>
    <property type="match status" value="1"/>
</dbReference>
<feature type="transmembrane region" description="Helical" evidence="2">
    <location>
        <begin position="181"/>
        <end position="204"/>
    </location>
</feature>
<proteinExistence type="predicted"/>
<evidence type="ECO:0000259" key="3">
    <source>
        <dbReference type="PROSITE" id="PS50024"/>
    </source>
</evidence>
<keyword evidence="2" id="KW-0472">Membrane</keyword>
<sequence length="380" mass="43397">MSRDCIYPPKESKPKNHLDVNERERKNNEMRKSMAGPAYGVPVYPMNAARTGSRLGATREPQHYDDSNSFSDGHFGRDTYLGKSSKRDIEETILYNANSNDFDEVGSQHVWPGENVGDHRDWMDKILGGTFQRNYLDRNSFRASLRLDTKSPIQHMGFVSESDGNSLDSSYADPTITRRTIFCILGGILLILLTVVPVVVFIIIKDDDTTTTYNTYYVADSQISVNQSYQQSYSNSSSLEFKNFSETFCTEMRTVIERSFVGDEFRQCNVKELLNGSVIVIFQITFIASEKQITKDNLIIWINTEIRNGVNSTEDDVFISNSGSGSDKSNNRNDNPYNRGDFRDDKSHNENNFPRNDDNSTNRFEYSNIRVDKSNTKYNN</sequence>
<organism evidence="4 5">
    <name type="scientific">Magallana gigas</name>
    <name type="common">Pacific oyster</name>
    <name type="synonym">Crassostrea gigas</name>
    <dbReference type="NCBI Taxonomy" id="29159"/>
    <lineage>
        <taxon>Eukaryota</taxon>
        <taxon>Metazoa</taxon>
        <taxon>Spiralia</taxon>
        <taxon>Lophotrochozoa</taxon>
        <taxon>Mollusca</taxon>
        <taxon>Bivalvia</taxon>
        <taxon>Autobranchia</taxon>
        <taxon>Pteriomorphia</taxon>
        <taxon>Ostreida</taxon>
        <taxon>Ostreoidea</taxon>
        <taxon>Ostreidae</taxon>
        <taxon>Magallana</taxon>
    </lineage>
</organism>
<accession>A0A8W8IRX1</accession>
<feature type="compositionally biased region" description="Basic and acidic residues" evidence="1">
    <location>
        <begin position="10"/>
        <end position="32"/>
    </location>
</feature>
<feature type="compositionally biased region" description="Low complexity" evidence="1">
    <location>
        <begin position="320"/>
        <end position="335"/>
    </location>
</feature>
<dbReference type="PROSITE" id="PS50024">
    <property type="entry name" value="SEA"/>
    <property type="match status" value="1"/>
</dbReference>
<feature type="compositionally biased region" description="Basic and acidic residues" evidence="1">
    <location>
        <begin position="340"/>
        <end position="360"/>
    </location>
</feature>
<feature type="region of interest" description="Disordered" evidence="1">
    <location>
        <begin position="1"/>
        <end position="38"/>
    </location>
</feature>
<dbReference type="EnsemblMetazoa" id="G15155.1">
    <property type="protein sequence ID" value="G15155.1:cds"/>
    <property type="gene ID" value="G15155"/>
</dbReference>
<reference evidence="4" key="1">
    <citation type="submission" date="2022-08" db="UniProtKB">
        <authorList>
            <consortium name="EnsemblMetazoa"/>
        </authorList>
    </citation>
    <scope>IDENTIFICATION</scope>
    <source>
        <strain evidence="4">05x7-T-G4-1.051#20</strain>
    </source>
</reference>
<dbReference type="Proteomes" id="UP000005408">
    <property type="component" value="Unassembled WGS sequence"/>
</dbReference>